<reference evidence="4 5" key="1">
    <citation type="submission" date="2016-06" db="EMBL/GenBank/DDBJ databases">
        <authorList>
            <person name="Ramos C."/>
            <person name="Pintado A."/>
            <person name="Crespo-Gomez J.I."/>
        </authorList>
    </citation>
    <scope>NUCLEOTIDE SEQUENCE [LARGE SCALE GENOMIC DNA]</scope>
    <source>
        <strain evidence="4 5">AVO110</strain>
    </source>
</reference>
<dbReference type="SUPFAM" id="SSF53474">
    <property type="entry name" value="alpha/beta-Hydrolases"/>
    <property type="match status" value="1"/>
</dbReference>
<evidence type="ECO:0000256" key="1">
    <source>
        <dbReference type="ARBA" id="ARBA00022729"/>
    </source>
</evidence>
<keyword evidence="5" id="KW-1185">Reference proteome</keyword>
<keyword evidence="2" id="KW-0378">Hydrolase</keyword>
<dbReference type="Proteomes" id="UP000744555">
    <property type="component" value="Unassembled WGS sequence"/>
</dbReference>
<dbReference type="InterPro" id="IPR029058">
    <property type="entry name" value="AB_hydrolase_fold"/>
</dbReference>
<name>A0ABR7RU89_AQUAC</name>
<evidence type="ECO:0000256" key="2">
    <source>
        <dbReference type="ARBA" id="ARBA00022801"/>
    </source>
</evidence>
<proteinExistence type="predicted"/>
<protein>
    <submittedName>
        <fullName evidence="4">Plasmid partitioning protein</fullName>
    </submittedName>
</protein>
<evidence type="ECO:0000256" key="3">
    <source>
        <dbReference type="SAM" id="SignalP"/>
    </source>
</evidence>
<sequence>MPTVRLPLALTLPTLLFAVLASAPSQAASRCSELAQTASAPATLNCSSLTLQIDSGSAGQRRVVYQLPSGTPPAGGWPLVLLYHGSLVRVRNFVYDSDMPFGGYYQGKLVQALLNNGYAVIAPNALTANEAWETNAEQFANNYTQSNDYLFFNNLFAAIAQGRFGPLNAQRQYATGISSGGYNTSRMAVSFPGRFRALAIQSASYATCVGAQCSVPDSLPADHPPTLFVHGMADRVVPWSSMQPYHDRLLYQGIDTALYSEPAGGHQWFAASPGQILDWFKRHP</sequence>
<organism evidence="4 5">
    <name type="scientific">Aquipseudomonas alcaligenes</name>
    <name type="common">Pseudomonas alcaligenes</name>
    <dbReference type="NCBI Taxonomy" id="43263"/>
    <lineage>
        <taxon>Bacteria</taxon>
        <taxon>Pseudomonadati</taxon>
        <taxon>Pseudomonadota</taxon>
        <taxon>Gammaproteobacteria</taxon>
        <taxon>Pseudomonadales</taxon>
        <taxon>Pseudomonadaceae</taxon>
        <taxon>Aquipseudomonas</taxon>
    </lineage>
</organism>
<feature type="chain" id="PRO_5045518431" evidence="3">
    <location>
        <begin position="28"/>
        <end position="284"/>
    </location>
</feature>
<dbReference type="EMBL" id="LZEU01000001">
    <property type="protein sequence ID" value="MBC9248675.1"/>
    <property type="molecule type" value="Genomic_DNA"/>
</dbReference>
<feature type="signal peptide" evidence="3">
    <location>
        <begin position="1"/>
        <end position="27"/>
    </location>
</feature>
<dbReference type="PANTHER" id="PTHR43037:SF5">
    <property type="entry name" value="FERULOYL ESTERASE"/>
    <property type="match status" value="1"/>
</dbReference>
<gene>
    <name evidence="4" type="ORF">A9179_00155</name>
</gene>
<keyword evidence="1 3" id="KW-0732">Signal</keyword>
<evidence type="ECO:0000313" key="5">
    <source>
        <dbReference type="Proteomes" id="UP000744555"/>
    </source>
</evidence>
<dbReference type="RefSeq" id="WP_187803846.1">
    <property type="nucleotide sequence ID" value="NZ_LZEU01000001.1"/>
</dbReference>
<accession>A0ABR7RU89</accession>
<evidence type="ECO:0000313" key="4">
    <source>
        <dbReference type="EMBL" id="MBC9248675.1"/>
    </source>
</evidence>
<comment type="caution">
    <text evidence="4">The sequence shown here is derived from an EMBL/GenBank/DDBJ whole genome shotgun (WGS) entry which is preliminary data.</text>
</comment>
<dbReference type="Gene3D" id="3.40.50.1820">
    <property type="entry name" value="alpha/beta hydrolase"/>
    <property type="match status" value="1"/>
</dbReference>
<dbReference type="PANTHER" id="PTHR43037">
    <property type="entry name" value="UNNAMED PRODUCT-RELATED"/>
    <property type="match status" value="1"/>
</dbReference>
<dbReference type="InterPro" id="IPR050955">
    <property type="entry name" value="Plant_Biomass_Hydrol_Est"/>
</dbReference>